<comment type="caution">
    <text evidence="1">The sequence shown here is derived from an EMBL/GenBank/DDBJ whole genome shotgun (WGS) entry which is preliminary data.</text>
</comment>
<gene>
    <name evidence="1" type="ORF">S01H1_32836</name>
</gene>
<protein>
    <submittedName>
        <fullName evidence="1">Uncharacterized protein</fullName>
    </submittedName>
</protein>
<dbReference type="EMBL" id="BARS01020356">
    <property type="protein sequence ID" value="GAG06320.1"/>
    <property type="molecule type" value="Genomic_DNA"/>
</dbReference>
<sequence length="231" mass="26525">MVLINKSRIKTLIVSQIGRLLNLDAEIKDIRFGLIDNITLVGLRLKRDSEVYIISADADQVIIRYNLWKLLSKFISSDKQGNYPRGINFPRSVIVKEGRFCWSDKNTGLEIRRDRIYALARLFSPDDVRIRISSKVTERADEYLFGKVNLLDGSFNLSMNFSQAAEETDGYSLIVNGHLTKQATQEPQVDLFIRAKNKYLQSEFNATGNSRSPFLEGRFNLLNRIILLFRA</sequence>
<reference evidence="1" key="1">
    <citation type="journal article" date="2014" name="Front. Microbiol.">
        <title>High frequency of phylogenetically diverse reductive dehalogenase-homologous genes in deep subseafloor sedimentary metagenomes.</title>
        <authorList>
            <person name="Kawai M."/>
            <person name="Futagami T."/>
            <person name="Toyoda A."/>
            <person name="Takaki Y."/>
            <person name="Nishi S."/>
            <person name="Hori S."/>
            <person name="Arai W."/>
            <person name="Tsubouchi T."/>
            <person name="Morono Y."/>
            <person name="Uchiyama I."/>
            <person name="Ito T."/>
            <person name="Fujiyama A."/>
            <person name="Inagaki F."/>
            <person name="Takami H."/>
        </authorList>
    </citation>
    <scope>NUCLEOTIDE SEQUENCE</scope>
    <source>
        <strain evidence="1">Expedition CK06-06</strain>
    </source>
</reference>
<name>X0UL06_9ZZZZ</name>
<accession>X0UL06</accession>
<evidence type="ECO:0000313" key="1">
    <source>
        <dbReference type="EMBL" id="GAG06320.1"/>
    </source>
</evidence>
<organism evidence="1">
    <name type="scientific">marine sediment metagenome</name>
    <dbReference type="NCBI Taxonomy" id="412755"/>
    <lineage>
        <taxon>unclassified sequences</taxon>
        <taxon>metagenomes</taxon>
        <taxon>ecological metagenomes</taxon>
    </lineage>
</organism>
<dbReference type="AlphaFoldDB" id="X0UL06"/>
<proteinExistence type="predicted"/>
<feature type="non-terminal residue" evidence="1">
    <location>
        <position position="231"/>
    </location>
</feature>